<dbReference type="InterPro" id="IPR036844">
    <property type="entry name" value="Hint_dom_sf"/>
</dbReference>
<evidence type="ECO:0000313" key="3">
    <source>
        <dbReference type="Proteomes" id="UP000199026"/>
    </source>
</evidence>
<reference evidence="2 3" key="1">
    <citation type="submission" date="2016-10" db="EMBL/GenBank/DDBJ databases">
        <authorList>
            <person name="de Groot N.N."/>
        </authorList>
    </citation>
    <scope>NUCLEOTIDE SEQUENCE [LARGE SCALE GENOMIC DNA]</scope>
    <source>
        <strain evidence="2 3">DSM 24677</strain>
    </source>
</reference>
<dbReference type="Proteomes" id="UP000199026">
    <property type="component" value="Unassembled WGS sequence"/>
</dbReference>
<evidence type="ECO:0000259" key="1">
    <source>
        <dbReference type="Pfam" id="PF13403"/>
    </source>
</evidence>
<dbReference type="Pfam" id="PF13403">
    <property type="entry name" value="Hint_2"/>
    <property type="match status" value="1"/>
</dbReference>
<name>A0A1H3HXT2_9RHOB</name>
<evidence type="ECO:0000313" key="2">
    <source>
        <dbReference type="EMBL" id="SDY20270.1"/>
    </source>
</evidence>
<dbReference type="RefSeq" id="WP_089887914.1">
    <property type="nucleotide sequence ID" value="NZ_CALLJM010000011.1"/>
</dbReference>
<feature type="domain" description="Hedgehog/Intein (Hint)" evidence="1">
    <location>
        <begin position="107"/>
        <end position="251"/>
    </location>
</feature>
<protein>
    <submittedName>
        <fullName evidence="2">VCBS repeat-containing protein</fullName>
    </submittedName>
</protein>
<keyword evidence="3" id="KW-1185">Reference proteome</keyword>
<dbReference type="InterPro" id="IPR013783">
    <property type="entry name" value="Ig-like_fold"/>
</dbReference>
<dbReference type="SUPFAM" id="SSF51294">
    <property type="entry name" value="Hedgehog/intein (Hint) domain"/>
    <property type="match status" value="1"/>
</dbReference>
<dbReference type="AlphaFoldDB" id="A0A1H3HXT2"/>
<dbReference type="InterPro" id="IPR028992">
    <property type="entry name" value="Hedgehog/Intein_dom"/>
</dbReference>
<dbReference type="Gene3D" id="2.60.40.10">
    <property type="entry name" value="Immunoglobulins"/>
    <property type="match status" value="1"/>
</dbReference>
<organism evidence="2 3">
    <name type="scientific">Lentibacter algarum</name>
    <dbReference type="NCBI Taxonomy" id="576131"/>
    <lineage>
        <taxon>Bacteria</taxon>
        <taxon>Pseudomonadati</taxon>
        <taxon>Pseudomonadota</taxon>
        <taxon>Alphaproteobacteria</taxon>
        <taxon>Rhodobacterales</taxon>
        <taxon>Roseobacteraceae</taxon>
        <taxon>Lentibacter</taxon>
    </lineage>
</organism>
<proteinExistence type="predicted"/>
<gene>
    <name evidence="2" type="ORF">SAMN05444486_101728</name>
</gene>
<accession>A0A1H3HXT2</accession>
<dbReference type="Gene3D" id="2.170.16.10">
    <property type="entry name" value="Hedgehog/Intein (Hint) domain"/>
    <property type="match status" value="1"/>
</dbReference>
<dbReference type="OrthoDB" id="6305173at2"/>
<dbReference type="InterPro" id="IPR010221">
    <property type="entry name" value="VCBS_dom"/>
</dbReference>
<dbReference type="NCBIfam" id="TIGR01965">
    <property type="entry name" value="VCBS_repeat"/>
    <property type="match status" value="1"/>
</dbReference>
<dbReference type="STRING" id="576131.SAMN05444486_101728"/>
<dbReference type="EMBL" id="FNPR01000001">
    <property type="protein sequence ID" value="SDY20270.1"/>
    <property type="molecule type" value="Genomic_DNA"/>
</dbReference>
<sequence length="315" mass="33706">MGIPLAGTGSVTEDTSVSGSGLLTATGDVDYLFGSDAGQWTAQTITGLYGSALTIDTNGVWTYTATNANGTLQALNTGDTLTEVFTVSSTGGNTTITITINGLDEPPCFAAGTLIETPEGARPVEALRRGDTVLTRDSGAQPLRWVGKRCITLDDPADKAFQPVRLRANCLGQGMPKRDVLVSPNHRVLLRDPMVEIITGQKEVLCAAHFLINGQTIVREPVGQIIYHHLLFDKHEIVISSGCESESFFPGEIGLNSLEEEARWEVMELLTLNCGGGAGYGETARPVLKQHEGALLREFFSPEQKFLARLTAEAA</sequence>
<dbReference type="GeneID" id="78123524"/>